<comment type="caution">
    <text evidence="4">The sequence shown here is derived from an EMBL/GenBank/DDBJ whole genome shotgun (WGS) entry which is preliminary data.</text>
</comment>
<dbReference type="PANTHER" id="PTHR48104:SF30">
    <property type="entry name" value="METACASPASE-1"/>
    <property type="match status" value="1"/>
</dbReference>
<proteinExistence type="inferred from homology"/>
<feature type="region of interest" description="Disordered" evidence="2">
    <location>
        <begin position="156"/>
        <end position="182"/>
    </location>
</feature>
<comment type="similarity">
    <text evidence="1">Belongs to the peptidase C14B family.</text>
</comment>
<evidence type="ECO:0000313" key="4">
    <source>
        <dbReference type="EMBL" id="KAL3684367.1"/>
    </source>
</evidence>
<name>A0ABD3H1U8_9MARC</name>
<dbReference type="InterPro" id="IPR050452">
    <property type="entry name" value="Metacaspase"/>
</dbReference>
<dbReference type="EMBL" id="JBJQOH010000006">
    <property type="protein sequence ID" value="KAL3684367.1"/>
    <property type="molecule type" value="Genomic_DNA"/>
</dbReference>
<dbReference type="SUPFAM" id="SSF52129">
    <property type="entry name" value="Caspase-like"/>
    <property type="match status" value="1"/>
</dbReference>
<feature type="domain" description="Peptidase C14 caspase" evidence="3">
    <location>
        <begin position="3"/>
        <end position="371"/>
    </location>
</feature>
<evidence type="ECO:0000313" key="5">
    <source>
        <dbReference type="Proteomes" id="UP001633002"/>
    </source>
</evidence>
<dbReference type="Pfam" id="PF00656">
    <property type="entry name" value="Peptidase_C14"/>
    <property type="match status" value="1"/>
</dbReference>
<dbReference type="PANTHER" id="PTHR48104">
    <property type="entry name" value="METACASPASE-4"/>
    <property type="match status" value="1"/>
</dbReference>
<feature type="compositionally biased region" description="Polar residues" evidence="2">
    <location>
        <begin position="166"/>
        <end position="178"/>
    </location>
</feature>
<dbReference type="AlphaFoldDB" id="A0ABD3H1U8"/>
<sequence length="385" mass="41702">MVKRAVLVGCNYPGTRNQLSGCVNDVTNMRKVLTDIYGFDKKDILFMVDTDHNSIRPTAKNITKQLGDAIKASKAGDVLYFHFSGHGGQIPAESGEENDGEDEAIYPTDLNPMTDDSFRVLLSNLDPRVTFTFVSDSCNSGGLLDNQVLQVGVGEDNEVGPETESTRAAVTSTGSSETKNVKSKELPVSSLIQHLSEVSGHEVDVGTIRVTLYELFKHDASPTVKAFVKNMTSPLEQGIPEAEWSKTYNEVGISALTQLKKVWDDENISNEEYFHYAKAVDVPLNSILSANATPAGQAPPASTAILVSGCESDQLSADVPSATGAFGALSHAVETVVRKYKGKVTNKKLVNEVRALLVQEDLDQRPCLYCTHDEVNLNFITGVKA</sequence>
<protein>
    <recommendedName>
        <fullName evidence="3">Peptidase C14 caspase domain-containing protein</fullName>
    </recommendedName>
</protein>
<evidence type="ECO:0000256" key="2">
    <source>
        <dbReference type="SAM" id="MobiDB-lite"/>
    </source>
</evidence>
<evidence type="ECO:0000259" key="3">
    <source>
        <dbReference type="Pfam" id="PF00656"/>
    </source>
</evidence>
<dbReference type="Proteomes" id="UP001633002">
    <property type="component" value="Unassembled WGS sequence"/>
</dbReference>
<keyword evidence="5" id="KW-1185">Reference proteome</keyword>
<accession>A0ABD3H1U8</accession>
<reference evidence="4 5" key="1">
    <citation type="submission" date="2024-09" db="EMBL/GenBank/DDBJ databases">
        <title>Chromosome-scale assembly of Riccia sorocarpa.</title>
        <authorList>
            <person name="Paukszto L."/>
        </authorList>
    </citation>
    <scope>NUCLEOTIDE SEQUENCE [LARGE SCALE GENOMIC DNA]</scope>
    <source>
        <strain evidence="4">LP-2024</strain>
        <tissue evidence="4">Aerial parts of the thallus</tissue>
    </source>
</reference>
<dbReference type="Gene3D" id="3.40.50.12660">
    <property type="match status" value="2"/>
</dbReference>
<dbReference type="InterPro" id="IPR029030">
    <property type="entry name" value="Caspase-like_dom_sf"/>
</dbReference>
<gene>
    <name evidence="4" type="ORF">R1sor_002389</name>
</gene>
<evidence type="ECO:0000256" key="1">
    <source>
        <dbReference type="ARBA" id="ARBA00009005"/>
    </source>
</evidence>
<dbReference type="InterPro" id="IPR011600">
    <property type="entry name" value="Pept_C14_caspase"/>
</dbReference>
<organism evidence="4 5">
    <name type="scientific">Riccia sorocarpa</name>
    <dbReference type="NCBI Taxonomy" id="122646"/>
    <lineage>
        <taxon>Eukaryota</taxon>
        <taxon>Viridiplantae</taxon>
        <taxon>Streptophyta</taxon>
        <taxon>Embryophyta</taxon>
        <taxon>Marchantiophyta</taxon>
        <taxon>Marchantiopsida</taxon>
        <taxon>Marchantiidae</taxon>
        <taxon>Marchantiales</taxon>
        <taxon>Ricciaceae</taxon>
        <taxon>Riccia</taxon>
    </lineage>
</organism>